<evidence type="ECO:0000256" key="1">
    <source>
        <dbReference type="ARBA" id="ARBA00009275"/>
    </source>
</evidence>
<evidence type="ECO:0000256" key="4">
    <source>
        <dbReference type="PIRSR" id="PIRSR005902-1"/>
    </source>
</evidence>
<dbReference type="PIRSF" id="PIRSF005902">
    <property type="entry name" value="DNase_TatD"/>
    <property type="match status" value="1"/>
</dbReference>
<evidence type="ECO:0000256" key="3">
    <source>
        <dbReference type="ARBA" id="ARBA00022801"/>
    </source>
</evidence>
<dbReference type="CDD" id="cd01310">
    <property type="entry name" value="TatD_DNAse"/>
    <property type="match status" value="1"/>
</dbReference>
<keyword evidence="2 4" id="KW-0479">Metal-binding</keyword>
<dbReference type="PANTHER" id="PTHR46124:SF2">
    <property type="entry name" value="D-AMINOACYL-TRNA DEACYLASE"/>
    <property type="match status" value="1"/>
</dbReference>
<dbReference type="PANTHER" id="PTHR46124">
    <property type="entry name" value="D-AMINOACYL-TRNA DEACYLASE"/>
    <property type="match status" value="1"/>
</dbReference>
<feature type="binding site" evidence="4">
    <location>
        <position position="128"/>
    </location>
    <ligand>
        <name>a divalent metal cation</name>
        <dbReference type="ChEBI" id="CHEBI:60240"/>
        <label>2</label>
    </ligand>
</feature>
<dbReference type="FunFam" id="3.20.20.140:FF:000005">
    <property type="entry name" value="TatD family hydrolase"/>
    <property type="match status" value="1"/>
</dbReference>
<feature type="binding site" evidence="4">
    <location>
        <position position="92"/>
    </location>
    <ligand>
        <name>a divalent metal cation</name>
        <dbReference type="ChEBI" id="CHEBI:60240"/>
        <label>1</label>
    </ligand>
</feature>
<protein>
    <submittedName>
        <fullName evidence="5">TatD family deoxyribonuclease</fullName>
    </submittedName>
</protein>
<comment type="caution">
    <text evidence="5">The sequence shown here is derived from an EMBL/GenBank/DDBJ whole genome shotgun (WGS) entry which is preliminary data.</text>
</comment>
<dbReference type="Pfam" id="PF01026">
    <property type="entry name" value="TatD_DNase"/>
    <property type="match status" value="1"/>
</dbReference>
<gene>
    <name evidence="5" type="ORF">DRW07_09535</name>
</gene>
<dbReference type="InterPro" id="IPR032466">
    <property type="entry name" value="Metal_Hydrolase"/>
</dbReference>
<dbReference type="GO" id="GO:0046872">
    <property type="term" value="F:metal ion binding"/>
    <property type="evidence" value="ECO:0007669"/>
    <property type="project" value="UniProtKB-KW"/>
</dbReference>
<accession>A0A3N5ZAA2</accession>
<dbReference type="Gene3D" id="3.20.20.140">
    <property type="entry name" value="Metal-dependent hydrolases"/>
    <property type="match status" value="1"/>
</dbReference>
<feature type="binding site" evidence="4">
    <location>
        <position position="154"/>
    </location>
    <ligand>
        <name>a divalent metal cation</name>
        <dbReference type="ChEBI" id="CHEBI:60240"/>
        <label>2</label>
    </ligand>
</feature>
<reference evidence="5 6" key="1">
    <citation type="submission" date="2018-11" db="EMBL/GenBank/DDBJ databases">
        <authorList>
            <person name="Ye M.-Q."/>
            <person name="Du Z.-J."/>
        </authorList>
    </citation>
    <scope>NUCLEOTIDE SEQUENCE [LARGE SCALE GENOMIC DNA]</scope>
    <source>
        <strain evidence="5 6">U0105</strain>
    </source>
</reference>
<evidence type="ECO:0000256" key="2">
    <source>
        <dbReference type="ARBA" id="ARBA00022723"/>
    </source>
</evidence>
<sequence>MTWFDAGVNLLDSRFDPAEVIESAVAAGVEKMCVICTHPNEWDSAKALFETYPRHIVYTLGVHPHNAKVVDTGTLDELPERLTCPGAIAVGECGLDFNRDFSPRDKQIDVFEQQLQIAKAESMPLYLHERDAHEQQLRCIESVYGEENMYGIAHCFTGDTYQMKAYLKKGLYIGVTGWLCDEARGQALRDAVKVLPLNRLILETDAPYLFPKTFRPRKRNNMPALIPHIAEELAKLVDQPLYEIEKFSYTNAITLFRIAKD</sequence>
<keyword evidence="6" id="KW-1185">Reference proteome</keyword>
<dbReference type="Proteomes" id="UP000275281">
    <property type="component" value="Unassembled WGS sequence"/>
</dbReference>
<dbReference type="GO" id="GO:0016788">
    <property type="term" value="F:hydrolase activity, acting on ester bonds"/>
    <property type="evidence" value="ECO:0007669"/>
    <property type="project" value="InterPro"/>
</dbReference>
<evidence type="ECO:0000313" key="5">
    <source>
        <dbReference type="EMBL" id="RPJ66328.1"/>
    </source>
</evidence>
<dbReference type="PROSITE" id="PS01091">
    <property type="entry name" value="TATD_3"/>
    <property type="match status" value="1"/>
</dbReference>
<name>A0A3N5ZAA2_9ALTE</name>
<dbReference type="AlphaFoldDB" id="A0A3N5ZAA2"/>
<dbReference type="InterPro" id="IPR001130">
    <property type="entry name" value="TatD-like"/>
</dbReference>
<comment type="similarity">
    <text evidence="1">Belongs to the metallo-dependent hydrolases superfamily. TatD-type hydrolase family.</text>
</comment>
<dbReference type="SUPFAM" id="SSF51556">
    <property type="entry name" value="Metallo-dependent hydrolases"/>
    <property type="match status" value="1"/>
</dbReference>
<dbReference type="RefSeq" id="WP_124027687.1">
    <property type="nucleotide sequence ID" value="NZ_JBHRSN010000006.1"/>
</dbReference>
<evidence type="ECO:0000313" key="6">
    <source>
        <dbReference type="Proteomes" id="UP000275281"/>
    </source>
</evidence>
<dbReference type="OrthoDB" id="9810005at2"/>
<dbReference type="InterPro" id="IPR018228">
    <property type="entry name" value="DNase_TatD-rel_CS"/>
</dbReference>
<dbReference type="PROSITE" id="PS01090">
    <property type="entry name" value="TATD_2"/>
    <property type="match status" value="1"/>
</dbReference>
<dbReference type="EMBL" id="RPOK01000003">
    <property type="protein sequence ID" value="RPJ66328.1"/>
    <property type="molecule type" value="Genomic_DNA"/>
</dbReference>
<feature type="binding site" evidence="4">
    <location>
        <position position="205"/>
    </location>
    <ligand>
        <name>a divalent metal cation</name>
        <dbReference type="ChEBI" id="CHEBI:60240"/>
        <label>1</label>
    </ligand>
</feature>
<proteinExistence type="inferred from homology"/>
<keyword evidence="3" id="KW-0378">Hydrolase</keyword>
<organism evidence="5 6">
    <name type="scientific">Alteromonas sediminis</name>
    <dbReference type="NCBI Taxonomy" id="2259342"/>
    <lineage>
        <taxon>Bacteria</taxon>
        <taxon>Pseudomonadati</taxon>
        <taxon>Pseudomonadota</taxon>
        <taxon>Gammaproteobacteria</taxon>
        <taxon>Alteromonadales</taxon>
        <taxon>Alteromonadaceae</taxon>
        <taxon>Alteromonas/Salinimonas group</taxon>
        <taxon>Alteromonas</taxon>
    </lineage>
</organism>